<dbReference type="PATRIC" id="fig|883092.3.peg.2336"/>
<reference evidence="1 2" key="1">
    <citation type="submission" date="2012-07" db="EMBL/GenBank/DDBJ databases">
        <title>The Genome Sequence of Lactobacillus crispatus FB077-07.</title>
        <authorList>
            <consortium name="The Broad Institute Genome Sequencing Platform"/>
            <person name="Earl A."/>
            <person name="Ward D."/>
            <person name="Feldgarden M."/>
            <person name="Gevers D."/>
            <person name="Saerens B."/>
            <person name="Vaneechoutte M."/>
            <person name="Walker B."/>
            <person name="Young S.K."/>
            <person name="Zeng Q."/>
            <person name="Gargeya S."/>
            <person name="Fitzgerald M."/>
            <person name="Haas B."/>
            <person name="Abouelleil A."/>
            <person name="Alvarado L."/>
            <person name="Arachchi H.M."/>
            <person name="Berlin A.M."/>
            <person name="Chapman S.B."/>
            <person name="Goldberg J."/>
            <person name="Griggs A."/>
            <person name="Gujja S."/>
            <person name="Hansen M."/>
            <person name="Howarth C."/>
            <person name="Imamovic A."/>
            <person name="Larimer J."/>
            <person name="McCowen C."/>
            <person name="Montmayeur A."/>
            <person name="Murphy C."/>
            <person name="Neiman D."/>
            <person name="Pearson M."/>
            <person name="Priest M."/>
            <person name="Roberts A."/>
            <person name="Saif S."/>
            <person name="Shea T."/>
            <person name="Sisk P."/>
            <person name="Sykes S."/>
            <person name="Wortman J."/>
            <person name="Nusbaum C."/>
            <person name="Birren B."/>
        </authorList>
    </citation>
    <scope>NUCLEOTIDE SEQUENCE [LARGE SCALE GENOMIC DNA]</scope>
    <source>
        <strain evidence="1 2">FB077-07</strain>
    </source>
</reference>
<dbReference type="Proteomes" id="UP000004722">
    <property type="component" value="Unassembled WGS sequence"/>
</dbReference>
<name>K1MDM5_9LACO</name>
<dbReference type="AlphaFoldDB" id="K1MDM5"/>
<evidence type="ECO:0000313" key="1">
    <source>
        <dbReference type="EMBL" id="EKB62337.1"/>
    </source>
</evidence>
<organism evidence="1 2">
    <name type="scientific">Lactobacillus crispatus FB077-07</name>
    <dbReference type="NCBI Taxonomy" id="883092"/>
    <lineage>
        <taxon>Bacteria</taxon>
        <taxon>Bacillati</taxon>
        <taxon>Bacillota</taxon>
        <taxon>Bacilli</taxon>
        <taxon>Lactobacillales</taxon>
        <taxon>Lactobacillaceae</taxon>
        <taxon>Lactobacillus</taxon>
    </lineage>
</organism>
<proteinExistence type="predicted"/>
<dbReference type="HOGENOM" id="CLU_1765685_0_0_9"/>
<comment type="caution">
    <text evidence="1">The sequence shown here is derived from an EMBL/GenBank/DDBJ whole genome shotgun (WGS) entry which is preliminary data.</text>
</comment>
<dbReference type="RefSeq" id="WP_005729827.1">
    <property type="nucleotide sequence ID" value="NZ_JH932275.1"/>
</dbReference>
<protein>
    <submittedName>
        <fullName evidence="1">Uncharacterized protein</fullName>
    </submittedName>
</protein>
<dbReference type="EMBL" id="AGZG01000114">
    <property type="protein sequence ID" value="EKB62337.1"/>
    <property type="molecule type" value="Genomic_DNA"/>
</dbReference>
<sequence length="147" mass="16828">MEEKVILQEAVDFGLVGKKFTVYGLDPNDNTLERATITTAFYLAYLNMNRNSDPHRFHNYSDLKAYLASSNPEDIDCMLGYLVEPGWPPVNYCEASDVIQIDNDVEVSDFDVFHPENSKQLCDYLRIHRNDPSAHKKEIDMILGHAN</sequence>
<accession>K1MDM5</accession>
<evidence type="ECO:0000313" key="2">
    <source>
        <dbReference type="Proteomes" id="UP000004722"/>
    </source>
</evidence>
<gene>
    <name evidence="1" type="ORF">HMPREF9249_02351</name>
</gene>